<proteinExistence type="predicted"/>
<accession>A0A246KVR2</accession>
<evidence type="ECO:0000313" key="3">
    <source>
        <dbReference type="Proteomes" id="UP000197904"/>
    </source>
</evidence>
<feature type="region of interest" description="Disordered" evidence="1">
    <location>
        <begin position="48"/>
        <end position="85"/>
    </location>
</feature>
<reference evidence="2 3" key="1">
    <citation type="submission" date="2017-06" db="EMBL/GenBank/DDBJ databases">
        <authorList>
            <person name="Kim H.J."/>
            <person name="Triplett B.A."/>
        </authorList>
    </citation>
    <scope>NUCLEOTIDE SEQUENCE [LARGE SCALE GENOMIC DNA]</scope>
    <source>
        <strain evidence="2 3">S18795</strain>
    </source>
</reference>
<comment type="caution">
    <text evidence="2">The sequence shown here is derived from an EMBL/GenBank/DDBJ whole genome shotgun (WGS) entry which is preliminary data.</text>
</comment>
<dbReference type="Proteomes" id="UP000197904">
    <property type="component" value="Unassembled WGS sequence"/>
</dbReference>
<sequence length="153" mass="15685">MAVLGERVIPWCQRAVTGVCAALNPLRGMLREGVLSAGLRPAPAVVPAAGRQQQHSGYPWDGGVGPVVGDAVSPPPGPGPAASGWAGPRSGVYGVSCPPTPPRHPTECTLLLLPASGRHYRSRAASPAEPPQMSVGASPYCSAKRLLKLAADR</sequence>
<dbReference type="EMBL" id="NIXP01000111">
    <property type="protein sequence ID" value="OWR30307.1"/>
    <property type="molecule type" value="Genomic_DNA"/>
</dbReference>
<evidence type="ECO:0000313" key="2">
    <source>
        <dbReference type="EMBL" id="OWR30307.1"/>
    </source>
</evidence>
<protein>
    <submittedName>
        <fullName evidence="2">Uncharacterized protein</fullName>
    </submittedName>
</protein>
<evidence type="ECO:0000256" key="1">
    <source>
        <dbReference type="SAM" id="MobiDB-lite"/>
    </source>
</evidence>
<dbReference type="AlphaFoldDB" id="A0A246KVR2"/>
<name>A0A246KVR2_9GAMM</name>
<gene>
    <name evidence="2" type="ORF">CEE55_16225</name>
</gene>
<organism evidence="2 3">
    <name type="scientific">Stenotrophomonas pavanii</name>
    <dbReference type="NCBI Taxonomy" id="487698"/>
    <lineage>
        <taxon>Bacteria</taxon>
        <taxon>Pseudomonadati</taxon>
        <taxon>Pseudomonadota</taxon>
        <taxon>Gammaproteobacteria</taxon>
        <taxon>Lysobacterales</taxon>
        <taxon>Lysobacteraceae</taxon>
        <taxon>Stenotrophomonas</taxon>
    </lineage>
</organism>